<reference evidence="1 3" key="1">
    <citation type="submission" date="2024-01" db="EMBL/GenBank/DDBJ databases">
        <title>A draft genome for a cacao thread blight-causing isolate of Paramarasmius palmivorus.</title>
        <authorList>
            <person name="Baruah I.K."/>
            <person name="Bukari Y."/>
            <person name="Amoako-Attah I."/>
            <person name="Meinhardt L.W."/>
            <person name="Bailey B.A."/>
            <person name="Cohen S.P."/>
        </authorList>
    </citation>
    <scope>NUCLEOTIDE SEQUENCE [LARGE SCALE GENOMIC DNA]</scope>
    <source>
        <strain evidence="1 3">GH-12</strain>
    </source>
</reference>
<evidence type="ECO:0000313" key="1">
    <source>
        <dbReference type="EMBL" id="KAK7016996.1"/>
    </source>
</evidence>
<sequence length="203" mass="22386">MDRYAAEYKAPPKTSFSIPSSSSHLLHISKLEPYPNAMSDKPQDFGDTLSSGIQDVAALLPLLGTDQCERQAGSSLEKGYMYSAASILSLFGSLGIAKAGFATFLGSIAHPPFNGGRWLDNAGFTTPGSVTSMVTIDKATGLYGAEANLRKLLKEQHIDDPRLISGFTWSGWDRLRQECDKPDWKEGDNHFFVRRPIYLFDWC</sequence>
<dbReference type="Proteomes" id="UP001383192">
    <property type="component" value="Unassembled WGS sequence"/>
</dbReference>
<organism evidence="1 3">
    <name type="scientific">Paramarasmius palmivorus</name>
    <dbReference type="NCBI Taxonomy" id="297713"/>
    <lineage>
        <taxon>Eukaryota</taxon>
        <taxon>Fungi</taxon>
        <taxon>Dikarya</taxon>
        <taxon>Basidiomycota</taxon>
        <taxon>Agaricomycotina</taxon>
        <taxon>Agaricomycetes</taxon>
        <taxon>Agaricomycetidae</taxon>
        <taxon>Agaricales</taxon>
        <taxon>Marasmiineae</taxon>
        <taxon>Marasmiaceae</taxon>
        <taxon>Paramarasmius</taxon>
    </lineage>
</organism>
<dbReference type="EMBL" id="JAYKXP010000059">
    <property type="protein sequence ID" value="KAK7033961.1"/>
    <property type="molecule type" value="Genomic_DNA"/>
</dbReference>
<comment type="caution">
    <text evidence="1">The sequence shown here is derived from an EMBL/GenBank/DDBJ whole genome shotgun (WGS) entry which is preliminary data.</text>
</comment>
<evidence type="ECO:0000313" key="2">
    <source>
        <dbReference type="EMBL" id="KAK7033961.1"/>
    </source>
</evidence>
<dbReference type="EMBL" id="JAYKXP010000270">
    <property type="protein sequence ID" value="KAK7016996.1"/>
    <property type="molecule type" value="Genomic_DNA"/>
</dbReference>
<evidence type="ECO:0000313" key="3">
    <source>
        <dbReference type="Proteomes" id="UP001383192"/>
    </source>
</evidence>
<protein>
    <recommendedName>
        <fullName evidence="4">Chitinase</fullName>
    </recommendedName>
</protein>
<name>A0AAW0AUC8_9AGAR</name>
<gene>
    <name evidence="2" type="ORF">VNI00_012588</name>
    <name evidence="1" type="ORF">VNI00_018778</name>
</gene>
<keyword evidence="3" id="KW-1185">Reference proteome</keyword>
<evidence type="ECO:0008006" key="4">
    <source>
        <dbReference type="Google" id="ProtNLM"/>
    </source>
</evidence>
<accession>A0AAW0AUC8</accession>
<dbReference type="AlphaFoldDB" id="A0AAW0AUC8"/>
<proteinExistence type="predicted"/>